<feature type="compositionally biased region" description="Basic and acidic residues" evidence="2">
    <location>
        <begin position="68"/>
        <end position="80"/>
    </location>
</feature>
<evidence type="ECO:0000256" key="1">
    <source>
        <dbReference type="SAM" id="Coils"/>
    </source>
</evidence>
<dbReference type="AlphaFoldDB" id="A0A8A3PPU0"/>
<feature type="region of interest" description="Disordered" evidence="2">
    <location>
        <begin position="60"/>
        <end position="80"/>
    </location>
</feature>
<organism evidence="3 4">
    <name type="scientific">Monilinia vaccinii-corymbosi</name>
    <dbReference type="NCBI Taxonomy" id="61207"/>
    <lineage>
        <taxon>Eukaryota</taxon>
        <taxon>Fungi</taxon>
        <taxon>Dikarya</taxon>
        <taxon>Ascomycota</taxon>
        <taxon>Pezizomycotina</taxon>
        <taxon>Leotiomycetes</taxon>
        <taxon>Helotiales</taxon>
        <taxon>Sclerotiniaceae</taxon>
        <taxon>Monilinia</taxon>
    </lineage>
</organism>
<dbReference type="OrthoDB" id="10042665at2759"/>
<feature type="region of interest" description="Disordered" evidence="2">
    <location>
        <begin position="1"/>
        <end position="27"/>
    </location>
</feature>
<accession>A0A8A3PPU0</accession>
<gene>
    <name evidence="3" type="ORF">DSL72_009004</name>
</gene>
<reference evidence="3" key="1">
    <citation type="submission" date="2020-10" db="EMBL/GenBank/DDBJ databases">
        <title>Genome Sequence of Monilinia vaccinii-corymbosi Sheds Light on Mummy Berry Disease Infection of Blueberry and Mating Type.</title>
        <authorList>
            <person name="Yow A.G."/>
            <person name="Zhang Y."/>
            <person name="Bansal K."/>
            <person name="Eacker S.M."/>
            <person name="Sullivan S."/>
            <person name="Liachko I."/>
            <person name="Cubeta M.A."/>
            <person name="Rollins J.A."/>
            <person name="Ashrafi H."/>
        </authorList>
    </citation>
    <scope>NUCLEOTIDE SEQUENCE</scope>
    <source>
        <strain evidence="3">RL-1</strain>
    </source>
</reference>
<evidence type="ECO:0000256" key="2">
    <source>
        <dbReference type="SAM" id="MobiDB-lite"/>
    </source>
</evidence>
<name>A0A8A3PPU0_9HELO</name>
<dbReference type="EMBL" id="CP063412">
    <property type="protein sequence ID" value="QSZ36914.1"/>
    <property type="molecule type" value="Genomic_DNA"/>
</dbReference>
<sequence length="80" mass="9362">MAIGGEKEHKKRLDGEKLNDDKKLNGNKKIVGHQDKLEQLKRRFVELENKYLCLKEKSGVEDVVSTNEPEHKEVRQDSFR</sequence>
<keyword evidence="4" id="KW-1185">Reference proteome</keyword>
<protein>
    <submittedName>
        <fullName evidence="3">Uncharacterized protein</fullName>
    </submittedName>
</protein>
<feature type="coiled-coil region" evidence="1">
    <location>
        <begin position="30"/>
        <end position="57"/>
    </location>
</feature>
<evidence type="ECO:0000313" key="4">
    <source>
        <dbReference type="Proteomes" id="UP000672032"/>
    </source>
</evidence>
<dbReference type="Proteomes" id="UP000672032">
    <property type="component" value="Chromosome 8"/>
</dbReference>
<feature type="compositionally biased region" description="Basic and acidic residues" evidence="2">
    <location>
        <begin position="1"/>
        <end position="24"/>
    </location>
</feature>
<keyword evidence="1" id="KW-0175">Coiled coil</keyword>
<evidence type="ECO:0000313" key="3">
    <source>
        <dbReference type="EMBL" id="QSZ36914.1"/>
    </source>
</evidence>
<proteinExistence type="predicted"/>